<dbReference type="EMBL" id="CP147248">
    <property type="protein sequence ID" value="WYJ87904.1"/>
    <property type="molecule type" value="Genomic_DNA"/>
</dbReference>
<dbReference type="Proteomes" id="UP000195080">
    <property type="component" value="Chromosome"/>
</dbReference>
<accession>A0ABZ2TAP7</accession>
<dbReference type="Gene3D" id="3.40.630.30">
    <property type="match status" value="2"/>
</dbReference>
<evidence type="ECO:0000259" key="1">
    <source>
        <dbReference type="PROSITE" id="PS51186"/>
    </source>
</evidence>
<dbReference type="InterPro" id="IPR036527">
    <property type="entry name" value="SCP2_sterol-bd_dom_sf"/>
</dbReference>
<dbReference type="InterPro" id="IPR041380">
    <property type="entry name" value="Acetyltransf_17"/>
</dbReference>
<dbReference type="PROSITE" id="PS51186">
    <property type="entry name" value="GNAT"/>
    <property type="match status" value="1"/>
</dbReference>
<dbReference type="InterPro" id="IPR016181">
    <property type="entry name" value="Acyl_CoA_acyltransferase"/>
</dbReference>
<dbReference type="PANTHER" id="PTHR37817">
    <property type="entry name" value="N-ACETYLTRANSFERASE EIS"/>
    <property type="match status" value="1"/>
</dbReference>
<reference evidence="3" key="1">
    <citation type="submission" date="2017-05" db="EMBL/GenBank/DDBJ databases">
        <title>The Genome Sequence of EEnterococcus faecalis 9F2_4866.</title>
        <authorList>
            <consortium name="The Broad Institute Genomics Platform"/>
            <consortium name="The Broad Institute Genomic Center for Infectious Diseases"/>
            <person name="Earl A."/>
            <person name="Manson A."/>
            <person name="Schwartman J."/>
            <person name="Gilmore M."/>
            <person name="Abouelleil A."/>
            <person name="Cao P."/>
            <person name="Chapman S."/>
            <person name="Cusick C."/>
            <person name="Shea T."/>
            <person name="Young S."/>
            <person name="Neafsey D."/>
            <person name="Nusbaum C."/>
            <person name="Birren B."/>
        </authorList>
    </citation>
    <scope>NUCLEOTIDE SEQUENCE [LARGE SCALE GENOMIC DNA]</scope>
    <source>
        <strain evidence="3">12C11_DIV0727</strain>
    </source>
</reference>
<protein>
    <recommendedName>
        <fullName evidence="1">N-acetyltransferase domain-containing protein</fullName>
    </recommendedName>
</protein>
<dbReference type="Pfam" id="PF17668">
    <property type="entry name" value="Acetyltransf_17"/>
    <property type="match status" value="1"/>
</dbReference>
<dbReference type="PANTHER" id="PTHR37817:SF1">
    <property type="entry name" value="N-ACETYLTRANSFERASE EIS"/>
    <property type="match status" value="1"/>
</dbReference>
<dbReference type="RefSeq" id="WP_086444951.1">
    <property type="nucleotide sequence ID" value="NZ_CP147248.1"/>
</dbReference>
<name>A0ABZ2TAP7_9ENTE</name>
<sequence length="398" mass="45936">MKNEVRLMGVEKIDEMFDLAAYAFNSIKTEERKERFNQIVAKSQNYGYFAENALTSQVISTPFRVAFHGTCYQMAGIGCVSSYPEYRGQGGISTIMKQLLTELAENRIELAYLAPFSYPFYRKYGFEQLFEQISYTVKAADWPNVKAVSGKMIRLTYEEAKNSCQKIYSELSSNQKGAVIRETWWLDYTFGLEEKNQFAIYEDEQGNPQGYLIYQSSAEYFDIKEWGYLTNQAFQSITRFIGSHNGSSREFRLETGFDGENLSYLMSSPLVEMKTTPFMMARIVDLESFLAKYPFEVGKEEMYYLKVEDNYGPWNQGIWSLQITEEGQSVVNKVSQIPNLLKEEDLIVSSIQVLTQLFMGYRQGSELHFYGKMTGSRKQIQSLDQRLVKGVPLLADYF</sequence>
<dbReference type="InterPro" id="IPR025559">
    <property type="entry name" value="Eis_dom"/>
</dbReference>
<dbReference type="SUPFAM" id="SSF55729">
    <property type="entry name" value="Acyl-CoA N-acyltransferases (Nat)"/>
    <property type="match status" value="1"/>
</dbReference>
<dbReference type="Pfam" id="PF13527">
    <property type="entry name" value="Acetyltransf_9"/>
    <property type="match status" value="1"/>
</dbReference>
<dbReference type="Gene3D" id="3.30.1050.10">
    <property type="entry name" value="SCP2 sterol-binding domain"/>
    <property type="match status" value="1"/>
</dbReference>
<keyword evidence="3" id="KW-1185">Reference proteome</keyword>
<gene>
    <name evidence="2" type="ORF">A5866_003029</name>
</gene>
<proteinExistence type="predicted"/>
<evidence type="ECO:0000313" key="3">
    <source>
        <dbReference type="Proteomes" id="UP000195080"/>
    </source>
</evidence>
<dbReference type="InterPro" id="IPR051554">
    <property type="entry name" value="Acetyltransferase_Eis"/>
</dbReference>
<dbReference type="InterPro" id="IPR000182">
    <property type="entry name" value="GNAT_dom"/>
</dbReference>
<organism evidence="2 3">
    <name type="scientific">Candidatus Enterococcus lemimoniae</name>
    <dbReference type="NCBI Taxonomy" id="1834167"/>
    <lineage>
        <taxon>Bacteria</taxon>
        <taxon>Bacillati</taxon>
        <taxon>Bacillota</taxon>
        <taxon>Bacilli</taxon>
        <taxon>Lactobacillales</taxon>
        <taxon>Enterococcaceae</taxon>
        <taxon>Enterococcus</taxon>
    </lineage>
</organism>
<evidence type="ECO:0000313" key="2">
    <source>
        <dbReference type="EMBL" id="WYJ87904.1"/>
    </source>
</evidence>
<feature type="domain" description="N-acetyltransferase" evidence="1">
    <location>
        <begin position="3"/>
        <end position="141"/>
    </location>
</feature>
<dbReference type="SUPFAM" id="SSF55718">
    <property type="entry name" value="SCP-like"/>
    <property type="match status" value="1"/>
</dbReference>
<dbReference type="Pfam" id="PF13530">
    <property type="entry name" value="SCP2_2"/>
    <property type="match status" value="1"/>
</dbReference>